<sequence length="135" mass="15458">MADFYLKIKTNRMTLKNLNNQKELEIEGDFSTTRLLIGEFYNAEFQLRTLLHQHGFLKGIKRLFERKHRVLIHPLNQSEGGLCSVEERILHEVAHGGFGGFIKKMVIHQGKRLLSDGEAKAELNKPIPKNPPRAG</sequence>
<dbReference type="AlphaFoldDB" id="A0A1Y2SJZ9"/>
<accession>A0A1Y2SJZ9</accession>
<evidence type="ECO:0000313" key="2">
    <source>
        <dbReference type="Proteomes" id="UP000194350"/>
    </source>
</evidence>
<protein>
    <submittedName>
        <fullName evidence="1">Uncharacterized protein</fullName>
    </submittedName>
</protein>
<reference evidence="1 2" key="1">
    <citation type="submission" date="2016-10" db="EMBL/GenBank/DDBJ databases">
        <title>Systematic genetic and metabolomic analysis of Xenorhabdus and Photorhabdus spp., highlights the requirements for a dual symbiotic and pathogenic life style.</title>
        <authorList>
            <person name="Tobias N.J."/>
            <person name="Wolff H."/>
            <person name="Djahanschiri B."/>
            <person name="Pidot S.J."/>
            <person name="Stinear T.P."/>
            <person name="Ebersberger I."/>
            <person name="Bode H.B."/>
        </authorList>
    </citation>
    <scope>NUCLEOTIDE SEQUENCE [LARGE SCALE GENOMIC DNA]</scope>
    <source>
        <strain evidence="1 2">DSM 22392</strain>
    </source>
</reference>
<dbReference type="Proteomes" id="UP000194350">
    <property type="component" value="Unassembled WGS sequence"/>
</dbReference>
<evidence type="ECO:0000313" key="1">
    <source>
        <dbReference type="EMBL" id="OTA17913.1"/>
    </source>
</evidence>
<dbReference type="OrthoDB" id="8612466at2"/>
<proteinExistence type="predicted"/>
<dbReference type="RefSeq" id="WP_086107881.1">
    <property type="nucleotide sequence ID" value="NZ_CAWNGD010000062.1"/>
</dbReference>
<dbReference type="EMBL" id="MUBJ01000002">
    <property type="protein sequence ID" value="OTA17913.1"/>
    <property type="molecule type" value="Genomic_DNA"/>
</dbReference>
<organism evidence="1 2">
    <name type="scientific">Xenorhabdus vietnamensis</name>
    <dbReference type="NCBI Taxonomy" id="351656"/>
    <lineage>
        <taxon>Bacteria</taxon>
        <taxon>Pseudomonadati</taxon>
        <taxon>Pseudomonadota</taxon>
        <taxon>Gammaproteobacteria</taxon>
        <taxon>Enterobacterales</taxon>
        <taxon>Morganellaceae</taxon>
        <taxon>Xenorhabdus</taxon>
    </lineage>
</organism>
<keyword evidence="2" id="KW-1185">Reference proteome</keyword>
<gene>
    <name evidence="1" type="ORF">Xvie_00591</name>
</gene>
<comment type="caution">
    <text evidence="1">The sequence shown here is derived from an EMBL/GenBank/DDBJ whole genome shotgun (WGS) entry which is preliminary data.</text>
</comment>
<dbReference type="STRING" id="351656.Xvie_00591"/>
<name>A0A1Y2SJZ9_9GAMM</name>